<accession>A0AAD0UQI1</accession>
<dbReference type="KEGG" id="lkm:EFP84_10030"/>
<name>A0AAD0UQI1_9LEPT</name>
<proteinExistence type="predicted"/>
<reference evidence="2 3" key="1">
    <citation type="submission" date="2018-11" db="EMBL/GenBank/DDBJ databases">
        <title>Complete genome sequence of Leptospira kmetyi isolate LS 001/16 from soil sample associated with a leptospirosis patient in Kelantan.</title>
        <authorList>
            <person name="Muhammad Yusoff F."/>
            <person name="Muhammad Yusoff S."/>
            <person name="Ahmad M.N."/>
            <person name="Yusof N.Y."/>
            <person name="Aziah I."/>
        </authorList>
    </citation>
    <scope>NUCLEOTIDE SEQUENCE [LARGE SCALE GENOMIC DNA]</scope>
    <source>
        <strain evidence="2 3">LS 001/16</strain>
    </source>
</reference>
<feature type="compositionally biased region" description="Basic residues" evidence="1">
    <location>
        <begin position="61"/>
        <end position="77"/>
    </location>
</feature>
<dbReference type="EMBL" id="CP033614">
    <property type="protein sequence ID" value="AYV55815.1"/>
    <property type="molecule type" value="Genomic_DNA"/>
</dbReference>
<organism evidence="2 3">
    <name type="scientific">Leptospira kmetyi</name>
    <dbReference type="NCBI Taxonomy" id="408139"/>
    <lineage>
        <taxon>Bacteria</taxon>
        <taxon>Pseudomonadati</taxon>
        <taxon>Spirochaetota</taxon>
        <taxon>Spirochaetia</taxon>
        <taxon>Leptospirales</taxon>
        <taxon>Leptospiraceae</taxon>
        <taxon>Leptospira</taxon>
    </lineage>
</organism>
<sequence>MTLIIFVKTVIGTFEVSKIFRGPTRWIFEFYSNVGFKTKWKKFYELGSTLFRRTVNVGVSRKQKKRAPWRTRSKKVPLPKNGFG</sequence>
<dbReference type="AlphaFoldDB" id="A0AAD0UQI1"/>
<feature type="region of interest" description="Disordered" evidence="1">
    <location>
        <begin position="61"/>
        <end position="84"/>
    </location>
</feature>
<evidence type="ECO:0000256" key="1">
    <source>
        <dbReference type="SAM" id="MobiDB-lite"/>
    </source>
</evidence>
<gene>
    <name evidence="2" type="ORF">EFP84_10030</name>
</gene>
<evidence type="ECO:0000313" key="2">
    <source>
        <dbReference type="EMBL" id="AYV55815.1"/>
    </source>
</evidence>
<protein>
    <submittedName>
        <fullName evidence="2">Uncharacterized protein</fullName>
    </submittedName>
</protein>
<dbReference type="Proteomes" id="UP000276407">
    <property type="component" value="Chromosome 1"/>
</dbReference>
<evidence type="ECO:0000313" key="3">
    <source>
        <dbReference type="Proteomes" id="UP000276407"/>
    </source>
</evidence>